<feature type="non-terminal residue" evidence="1">
    <location>
        <position position="1"/>
    </location>
</feature>
<gene>
    <name evidence="1" type="ORF">AAF712_016018</name>
</gene>
<sequence>LSRKWRMEMKHRQTDLHTARSGRGFDSAYEDGLISSTAWQGTNPTEDRKWIMERLKNGEDLGREFVPIYYTPGKNAAVADSNGAIVFYRSAVATAIQNILPIVLSAAQKFIKRTSVADPVPNRSRGTHWYCTAGIDCNSKTRPAFSKWHMQNESVLDEFFQPGSPLRMLTDYGCGILKR</sequence>
<evidence type="ECO:0000313" key="2">
    <source>
        <dbReference type="Proteomes" id="UP001437256"/>
    </source>
</evidence>
<feature type="non-terminal residue" evidence="1">
    <location>
        <position position="179"/>
    </location>
</feature>
<proteinExistence type="predicted"/>
<evidence type="ECO:0000313" key="1">
    <source>
        <dbReference type="EMBL" id="KAL0057345.1"/>
    </source>
</evidence>
<protein>
    <submittedName>
        <fullName evidence="1">Uncharacterized protein</fullName>
    </submittedName>
</protein>
<dbReference type="EMBL" id="JBBXMP010000579">
    <property type="protein sequence ID" value="KAL0057345.1"/>
    <property type="molecule type" value="Genomic_DNA"/>
</dbReference>
<accession>A0ABR2Z6S2</accession>
<reference evidence="1 2" key="1">
    <citation type="submission" date="2024-05" db="EMBL/GenBank/DDBJ databases">
        <title>A draft genome resource for the thread blight pathogen Marasmius tenuissimus strain MS-2.</title>
        <authorList>
            <person name="Yulfo-Soto G.E."/>
            <person name="Baruah I.K."/>
            <person name="Amoako-Attah I."/>
            <person name="Bukari Y."/>
            <person name="Meinhardt L.W."/>
            <person name="Bailey B.A."/>
            <person name="Cohen S.P."/>
        </authorList>
    </citation>
    <scope>NUCLEOTIDE SEQUENCE [LARGE SCALE GENOMIC DNA]</scope>
    <source>
        <strain evidence="1 2">MS-2</strain>
    </source>
</reference>
<dbReference type="Proteomes" id="UP001437256">
    <property type="component" value="Unassembled WGS sequence"/>
</dbReference>
<keyword evidence="2" id="KW-1185">Reference proteome</keyword>
<comment type="caution">
    <text evidence="1">The sequence shown here is derived from an EMBL/GenBank/DDBJ whole genome shotgun (WGS) entry which is preliminary data.</text>
</comment>
<organism evidence="1 2">
    <name type="scientific">Marasmius tenuissimus</name>
    <dbReference type="NCBI Taxonomy" id="585030"/>
    <lineage>
        <taxon>Eukaryota</taxon>
        <taxon>Fungi</taxon>
        <taxon>Dikarya</taxon>
        <taxon>Basidiomycota</taxon>
        <taxon>Agaricomycotina</taxon>
        <taxon>Agaricomycetes</taxon>
        <taxon>Agaricomycetidae</taxon>
        <taxon>Agaricales</taxon>
        <taxon>Marasmiineae</taxon>
        <taxon>Marasmiaceae</taxon>
        <taxon>Marasmius</taxon>
    </lineage>
</organism>
<name>A0ABR2Z6S2_9AGAR</name>